<dbReference type="EMBL" id="JAUEPL010000031">
    <property type="protein sequence ID" value="MDN3296303.1"/>
    <property type="molecule type" value="Genomic_DNA"/>
</dbReference>
<keyword evidence="4" id="KW-1185">Reference proteome</keyword>
<dbReference type="CDD" id="cd06990">
    <property type="entry name" value="cupin_DUF861"/>
    <property type="match status" value="1"/>
</dbReference>
<dbReference type="Pfam" id="PF07883">
    <property type="entry name" value="Cupin_2"/>
    <property type="match status" value="1"/>
</dbReference>
<feature type="region of interest" description="Disordered" evidence="1">
    <location>
        <begin position="1"/>
        <end position="27"/>
    </location>
</feature>
<dbReference type="InterPro" id="IPR011051">
    <property type="entry name" value="RmlC_Cupin_sf"/>
</dbReference>
<protein>
    <submittedName>
        <fullName evidence="3">Cupin domain-containing protein</fullName>
    </submittedName>
</protein>
<evidence type="ECO:0000259" key="2">
    <source>
        <dbReference type="Pfam" id="PF07883"/>
    </source>
</evidence>
<dbReference type="SUPFAM" id="SSF51182">
    <property type="entry name" value="RmlC-like cupins"/>
    <property type="match status" value="1"/>
</dbReference>
<dbReference type="Gene3D" id="2.60.120.10">
    <property type="entry name" value="Jelly Rolls"/>
    <property type="match status" value="1"/>
</dbReference>
<sequence length="124" mass="13258">MATIVRRSFESADETRPFEEGKGRLDLLNTDQGPVGRAVFEPGWQWSKHVKPIAGTDSCQAAHTGYVLSGRMKIVMDDGTEGEAGPGDFVQVAPGHDAWVVGDEPCVMLDWVGFGDYATGAASS</sequence>
<evidence type="ECO:0000313" key="3">
    <source>
        <dbReference type="EMBL" id="MDN3296303.1"/>
    </source>
</evidence>
<proteinExistence type="predicted"/>
<evidence type="ECO:0000313" key="4">
    <source>
        <dbReference type="Proteomes" id="UP001174050"/>
    </source>
</evidence>
<evidence type="ECO:0000256" key="1">
    <source>
        <dbReference type="SAM" id="MobiDB-lite"/>
    </source>
</evidence>
<organism evidence="3 4">
    <name type="scientific">Streptomyces ficellus</name>
    <dbReference type="NCBI Taxonomy" id="1977088"/>
    <lineage>
        <taxon>Bacteria</taxon>
        <taxon>Bacillati</taxon>
        <taxon>Actinomycetota</taxon>
        <taxon>Actinomycetes</taxon>
        <taxon>Kitasatosporales</taxon>
        <taxon>Streptomycetaceae</taxon>
        <taxon>Streptomyces</taxon>
    </lineage>
</organism>
<dbReference type="Proteomes" id="UP001174050">
    <property type="component" value="Unassembled WGS sequence"/>
</dbReference>
<comment type="caution">
    <text evidence="3">The sequence shown here is derived from an EMBL/GenBank/DDBJ whole genome shotgun (WGS) entry which is preliminary data.</text>
</comment>
<feature type="domain" description="Cupin type-2" evidence="2">
    <location>
        <begin position="63"/>
        <end position="111"/>
    </location>
</feature>
<dbReference type="RefSeq" id="WP_290113513.1">
    <property type="nucleotide sequence ID" value="NZ_JAUEPL010000031.1"/>
</dbReference>
<feature type="compositionally biased region" description="Basic and acidic residues" evidence="1">
    <location>
        <begin position="7"/>
        <end position="25"/>
    </location>
</feature>
<dbReference type="InterPro" id="IPR013096">
    <property type="entry name" value="Cupin_2"/>
</dbReference>
<gene>
    <name evidence="3" type="ORF">QWM81_19990</name>
</gene>
<name>A0ABT7ZA34_9ACTN</name>
<dbReference type="InterPro" id="IPR014710">
    <property type="entry name" value="RmlC-like_jellyroll"/>
</dbReference>
<accession>A0ABT7ZA34</accession>
<reference evidence="3" key="1">
    <citation type="submission" date="2023-06" db="EMBL/GenBank/DDBJ databases">
        <title>WGS-Sequencing of Streptomyces ficellus isolate 21 collected from sand in Gara Djebilet Iron Mine in Algeria.</title>
        <authorList>
            <person name="Zegers G.P."/>
            <person name="Gomez A."/>
            <person name="Gueddou A."/>
            <person name="Zahara A.F."/>
            <person name="Worth M."/>
            <person name="Sevigny J.L."/>
            <person name="Tisa L."/>
        </authorList>
    </citation>
    <scope>NUCLEOTIDE SEQUENCE</scope>
    <source>
        <strain evidence="3">AS11</strain>
    </source>
</reference>